<evidence type="ECO:0000256" key="2">
    <source>
        <dbReference type="ARBA" id="ARBA00022692"/>
    </source>
</evidence>
<keyword evidence="2 6" id="KW-0812">Transmembrane</keyword>
<feature type="transmembrane region" description="Helical" evidence="6">
    <location>
        <begin position="15"/>
        <end position="36"/>
    </location>
</feature>
<dbReference type="PANTHER" id="PTHR48022">
    <property type="entry name" value="PLASTIDIC GLUCOSE TRANSPORTER 4"/>
    <property type="match status" value="1"/>
</dbReference>
<evidence type="ECO:0000313" key="8">
    <source>
        <dbReference type="Proteomes" id="UP000310108"/>
    </source>
</evidence>
<evidence type="ECO:0008006" key="9">
    <source>
        <dbReference type="Google" id="ProtNLM"/>
    </source>
</evidence>
<dbReference type="GO" id="GO:0005351">
    <property type="term" value="F:carbohydrate:proton symporter activity"/>
    <property type="evidence" value="ECO:0007669"/>
    <property type="project" value="TreeGrafter"/>
</dbReference>
<reference evidence="7 8" key="1">
    <citation type="journal article" date="2019" name="PLoS ONE">
        <title>Comparative genome analysis indicates high evolutionary potential of pathogenicity genes in Colletotrichum tanaceti.</title>
        <authorList>
            <person name="Lelwala R.V."/>
            <person name="Korhonen P.K."/>
            <person name="Young N.D."/>
            <person name="Scott J.B."/>
            <person name="Ades P.A."/>
            <person name="Gasser R.B."/>
            <person name="Taylor P.W.J."/>
        </authorList>
    </citation>
    <scope>NUCLEOTIDE SEQUENCE [LARGE SCALE GENOMIC DNA]</scope>
    <source>
        <strain evidence="7">BRIP57314</strain>
    </source>
</reference>
<evidence type="ECO:0000256" key="4">
    <source>
        <dbReference type="ARBA" id="ARBA00023136"/>
    </source>
</evidence>
<sequence>MIGQVTPEGMESVGYQFYFLFVVCNITNAIFFWLFLPEIARRPLEDMNELFSSSSWIVAGKASKRYNGHDLENRLQEKEQHASVDVQAENAQAEGK</sequence>
<keyword evidence="4 6" id="KW-0472">Membrane</keyword>
<dbReference type="AlphaFoldDB" id="A0A4U6X5Q4"/>
<dbReference type="InterPro" id="IPR036259">
    <property type="entry name" value="MFS_trans_sf"/>
</dbReference>
<dbReference type="InterPro" id="IPR005828">
    <property type="entry name" value="MFS_sugar_transport-like"/>
</dbReference>
<comment type="subcellular location">
    <subcellularLocation>
        <location evidence="1">Membrane</location>
        <topology evidence="1">Multi-pass membrane protein</topology>
    </subcellularLocation>
</comment>
<gene>
    <name evidence="7" type="ORF">CTA1_12256</name>
</gene>
<keyword evidence="8" id="KW-1185">Reference proteome</keyword>
<evidence type="ECO:0000313" key="7">
    <source>
        <dbReference type="EMBL" id="TKW50575.1"/>
    </source>
</evidence>
<evidence type="ECO:0000256" key="5">
    <source>
        <dbReference type="SAM" id="MobiDB-lite"/>
    </source>
</evidence>
<evidence type="ECO:0000256" key="6">
    <source>
        <dbReference type="SAM" id="Phobius"/>
    </source>
</evidence>
<dbReference type="PANTHER" id="PTHR48022:SF37">
    <property type="entry name" value="MAJOR FACILITATOR SUPERFAMILY (MFS) PROFILE DOMAIN-CONTAINING PROTEIN-RELATED"/>
    <property type="match status" value="1"/>
</dbReference>
<dbReference type="Pfam" id="PF00083">
    <property type="entry name" value="Sugar_tr"/>
    <property type="match status" value="1"/>
</dbReference>
<dbReference type="EMBL" id="PJEX01000380">
    <property type="protein sequence ID" value="TKW50575.1"/>
    <property type="molecule type" value="Genomic_DNA"/>
</dbReference>
<dbReference type="Gene3D" id="1.20.1250.20">
    <property type="entry name" value="MFS general substrate transporter like domains"/>
    <property type="match status" value="1"/>
</dbReference>
<keyword evidence="3 6" id="KW-1133">Transmembrane helix</keyword>
<comment type="caution">
    <text evidence="7">The sequence shown here is derived from an EMBL/GenBank/DDBJ whole genome shotgun (WGS) entry which is preliminary data.</text>
</comment>
<accession>A0A4U6X5Q4</accession>
<feature type="region of interest" description="Disordered" evidence="5">
    <location>
        <begin position="77"/>
        <end position="96"/>
    </location>
</feature>
<dbReference type="Proteomes" id="UP000310108">
    <property type="component" value="Unassembled WGS sequence"/>
</dbReference>
<dbReference type="OrthoDB" id="5235886at2759"/>
<proteinExistence type="predicted"/>
<dbReference type="GO" id="GO:0016020">
    <property type="term" value="C:membrane"/>
    <property type="evidence" value="ECO:0007669"/>
    <property type="project" value="UniProtKB-SubCell"/>
</dbReference>
<dbReference type="InterPro" id="IPR050360">
    <property type="entry name" value="MFS_Sugar_Transporters"/>
</dbReference>
<organism evidence="7 8">
    <name type="scientific">Colletotrichum tanaceti</name>
    <dbReference type="NCBI Taxonomy" id="1306861"/>
    <lineage>
        <taxon>Eukaryota</taxon>
        <taxon>Fungi</taxon>
        <taxon>Dikarya</taxon>
        <taxon>Ascomycota</taxon>
        <taxon>Pezizomycotina</taxon>
        <taxon>Sordariomycetes</taxon>
        <taxon>Hypocreomycetidae</taxon>
        <taxon>Glomerellales</taxon>
        <taxon>Glomerellaceae</taxon>
        <taxon>Colletotrichum</taxon>
        <taxon>Colletotrichum destructivum species complex</taxon>
    </lineage>
</organism>
<evidence type="ECO:0000256" key="1">
    <source>
        <dbReference type="ARBA" id="ARBA00004141"/>
    </source>
</evidence>
<protein>
    <recommendedName>
        <fullName evidence="9">Major facilitator superfamily (MFS) profile domain-containing protein</fullName>
    </recommendedName>
</protein>
<evidence type="ECO:0000256" key="3">
    <source>
        <dbReference type="ARBA" id="ARBA00022989"/>
    </source>
</evidence>
<name>A0A4U6X5Q4_9PEZI</name>